<reference evidence="1 2" key="1">
    <citation type="submission" date="2019-12" db="EMBL/GenBank/DDBJ databases">
        <title>Genomic-based taxomic classification of the family Erythrobacteraceae.</title>
        <authorList>
            <person name="Xu L."/>
        </authorList>
    </citation>
    <scope>NUCLEOTIDE SEQUENCE [LARGE SCALE GENOMIC DNA]</scope>
    <source>
        <strain evidence="1 2">JCM 17802</strain>
    </source>
</reference>
<organism evidence="1 2">
    <name type="scientific">Pontixanthobacter gangjinensis</name>
    <dbReference type="NCBI Taxonomy" id="1028742"/>
    <lineage>
        <taxon>Bacteria</taxon>
        <taxon>Pseudomonadati</taxon>
        <taxon>Pseudomonadota</taxon>
        <taxon>Alphaproteobacteria</taxon>
        <taxon>Sphingomonadales</taxon>
        <taxon>Erythrobacteraceae</taxon>
        <taxon>Pontixanthobacter</taxon>
    </lineage>
</organism>
<name>A0A6I4SLC2_9SPHN</name>
<keyword evidence="2" id="KW-1185">Reference proteome</keyword>
<evidence type="ECO:0008006" key="3">
    <source>
        <dbReference type="Google" id="ProtNLM"/>
    </source>
</evidence>
<proteinExistence type="predicted"/>
<sequence length="310" mass="33449">MNAPANAIIEHPDFTEENRRTVFTPQFKSRFLESLSEFGNVRLACKRGCVSRQTAYRERRRQPGFARMWDAALLAARTHAEGELADRALRGVEEPVFYHGEEVGRRRRYSDRLLLAHLGRLDRIAEREDMAGALAMLDDTIDALARGEENLGKNWEEVGAEKCAGENDGLDCVPCVPLDGHGHGHGHGHGQGHGHGHGHGHGEAVPPCATCGGPCDNRLAELAPEHCMWLGNRLDRMDMARPAGAKRPGELAKGVDAADAISAVQLDAFECGLDRWWTVESAADLDALTEARLEGAAVGAGGGSGGAQDV</sequence>
<comment type="caution">
    <text evidence="1">The sequence shown here is derived from an EMBL/GenBank/DDBJ whole genome shotgun (WGS) entry which is preliminary data.</text>
</comment>
<evidence type="ECO:0000313" key="2">
    <source>
        <dbReference type="Proteomes" id="UP000468943"/>
    </source>
</evidence>
<dbReference type="EMBL" id="WTYS01000001">
    <property type="protein sequence ID" value="MXO56691.1"/>
    <property type="molecule type" value="Genomic_DNA"/>
</dbReference>
<dbReference type="Proteomes" id="UP000468943">
    <property type="component" value="Unassembled WGS sequence"/>
</dbReference>
<evidence type="ECO:0000313" key="1">
    <source>
        <dbReference type="EMBL" id="MXO56691.1"/>
    </source>
</evidence>
<gene>
    <name evidence="1" type="ORF">GRI36_07320</name>
</gene>
<dbReference type="RefSeq" id="WP_202392139.1">
    <property type="nucleotide sequence ID" value="NZ_WTYS01000001.1"/>
</dbReference>
<dbReference type="AlphaFoldDB" id="A0A6I4SLC2"/>
<accession>A0A6I4SLC2</accession>
<protein>
    <recommendedName>
        <fullName evidence="3">Terminase small subunit</fullName>
    </recommendedName>
</protein>